<reference evidence="1" key="1">
    <citation type="journal article" date="2021" name="Proc. Natl. Acad. Sci. U.S.A.">
        <title>A Catalog of Tens of Thousands of Viruses from Human Metagenomes Reveals Hidden Associations with Chronic Diseases.</title>
        <authorList>
            <person name="Tisza M.J."/>
            <person name="Buck C.B."/>
        </authorList>
    </citation>
    <scope>NUCLEOTIDE SEQUENCE</scope>
    <source>
        <strain evidence="1">Ctpbb7</strain>
    </source>
</reference>
<protein>
    <submittedName>
        <fullName evidence="1">PcfK-like protein</fullName>
    </submittedName>
</protein>
<sequence length="163" mass="18441">MVNMFERFGEFDNYMEINTLAENLFNEGDELSLHALAKENGIPKDFVDMYLQGDIPELVDAQTAAVGKLDIEIQELKPQTIMKDWTEYIKVQAMEHEDIAIKVREKGKSLKGCIAELLKWSFGHQTEIDKDILKAAGVSASKVTLGIPGMAEAKKIINDYYRK</sequence>
<evidence type="ECO:0000313" key="1">
    <source>
        <dbReference type="EMBL" id="DAD88108.1"/>
    </source>
</evidence>
<organism evidence="1">
    <name type="scientific">Siphoviridae sp. ctpbb7</name>
    <dbReference type="NCBI Taxonomy" id="2826465"/>
    <lineage>
        <taxon>Viruses</taxon>
        <taxon>Duplodnaviria</taxon>
        <taxon>Heunggongvirae</taxon>
        <taxon>Uroviricota</taxon>
        <taxon>Caudoviricetes</taxon>
    </lineage>
</organism>
<proteinExistence type="predicted"/>
<accession>A0A8S5N0Z0</accession>
<dbReference type="EMBL" id="BK015035">
    <property type="protein sequence ID" value="DAD88108.1"/>
    <property type="molecule type" value="Genomic_DNA"/>
</dbReference>
<name>A0A8S5N0Z0_9CAUD</name>